<evidence type="ECO:0000256" key="1">
    <source>
        <dbReference type="SAM" id="SignalP"/>
    </source>
</evidence>
<accession>A0A6C0L5B9</accession>
<reference evidence="2" key="1">
    <citation type="submission" date="2019-10" db="EMBL/GenBank/DDBJ databases">
        <title>Extensively Drug-Resistant Pseudomonas aeruginosa ST664 clone carrying KPC-2-encoding megaplasmid in a burn clinic.</title>
        <authorList>
            <person name="Li Z."/>
            <person name="Cai Z."/>
            <person name="Cai Z."/>
            <person name="Zhang Y."/>
            <person name="Fu T."/>
            <person name="Jin Y."/>
            <person name="Cheng Z."/>
            <person name="Jin S."/>
            <person name="Wu W."/>
            <person name="Yang L."/>
            <person name="Bai F."/>
        </authorList>
    </citation>
    <scope>NUCLEOTIDE SEQUENCE</scope>
    <source>
        <strain evidence="2">NK546</strain>
        <plasmid evidence="2">pNK546b</plasmid>
    </source>
</reference>
<organism evidence="2">
    <name type="scientific">Pseudomonas aeruginosa</name>
    <dbReference type="NCBI Taxonomy" id="287"/>
    <lineage>
        <taxon>Bacteria</taxon>
        <taxon>Pseudomonadati</taxon>
        <taxon>Pseudomonadota</taxon>
        <taxon>Gammaproteobacteria</taxon>
        <taxon>Pseudomonadales</taxon>
        <taxon>Pseudomonadaceae</taxon>
        <taxon>Pseudomonas</taxon>
    </lineage>
</organism>
<evidence type="ECO:0000313" key="2">
    <source>
        <dbReference type="EMBL" id="QHU24466.1"/>
    </source>
</evidence>
<feature type="chain" id="PRO_5025584367" description="Secreted protein" evidence="1">
    <location>
        <begin position="19"/>
        <end position="124"/>
    </location>
</feature>
<keyword evidence="1" id="KW-0732">Signal</keyword>
<sequence>MRKILAGCACFVSLVGHAATAPAVPERVVMLGDHSACSQGDQIAFEGPKGCIYTGAVDGQRLVVIEREVCPSGTRMVTMVVPLDRQRGVPQTPNSNIFRQLLTESSRNYYLFPAEAIDSAPLGR</sequence>
<name>A0A6C0L5B9_PSEAI</name>
<proteinExistence type="predicted"/>
<dbReference type="AlphaFoldDB" id="A0A6C0L5B9"/>
<dbReference type="EMBL" id="MN583270">
    <property type="protein sequence ID" value="QHU24466.1"/>
    <property type="molecule type" value="Genomic_DNA"/>
</dbReference>
<feature type="signal peptide" evidence="1">
    <location>
        <begin position="1"/>
        <end position="18"/>
    </location>
</feature>
<geneLocation type="plasmid" evidence="2">
    <name>pNK546b</name>
</geneLocation>
<keyword evidence="2" id="KW-0614">Plasmid</keyword>
<evidence type="ECO:0008006" key="3">
    <source>
        <dbReference type="Google" id="ProtNLM"/>
    </source>
</evidence>
<protein>
    <recommendedName>
        <fullName evidence="3">Secreted protein</fullName>
    </recommendedName>
</protein>